<organism evidence="1 2">
    <name type="scientific">Caldicellulosiruptor diazotrophicus</name>
    <dbReference type="NCBI Taxonomy" id="2806205"/>
    <lineage>
        <taxon>Bacteria</taxon>
        <taxon>Bacillati</taxon>
        <taxon>Bacillota</taxon>
        <taxon>Bacillota incertae sedis</taxon>
        <taxon>Caldicellulosiruptorales</taxon>
        <taxon>Caldicellulosiruptoraceae</taxon>
        <taxon>Caldicellulosiruptor</taxon>
    </lineage>
</organism>
<sequence>MSKYKQVKVDYRIFKNGYLFSNGIALNKTAFEIWECCREPVDENIIVKKFFEKYTPQSDEDKKMIIEDIKNCLNLLIEGNLIERIDK</sequence>
<evidence type="ECO:0000313" key="2">
    <source>
        <dbReference type="Proteomes" id="UP000663623"/>
    </source>
</evidence>
<reference evidence="1 2" key="1">
    <citation type="submission" date="2021-02" db="EMBL/GenBank/DDBJ databases">
        <title>Nitrogen-fixing ability and nitrogen fixation related genes of thermophilic fermentative bacteria in the genus Caldicellulosiruptor.</title>
        <authorList>
            <person name="Chen Y."/>
            <person name="Nishihara A."/>
            <person name="Haruta S."/>
        </authorList>
    </citation>
    <scope>NUCLEOTIDE SEQUENCE [LARGE SCALE GENOMIC DNA]</scope>
    <source>
        <strain evidence="1 2">YA01</strain>
    </source>
</reference>
<protein>
    <recommendedName>
        <fullName evidence="3">PqqD family protein</fullName>
    </recommendedName>
</protein>
<evidence type="ECO:0000313" key="1">
    <source>
        <dbReference type="EMBL" id="BCS81609.1"/>
    </source>
</evidence>
<accession>A0ABM7NN82</accession>
<name>A0ABM7NN82_9FIRM</name>
<keyword evidence="2" id="KW-1185">Reference proteome</keyword>
<proteinExistence type="predicted"/>
<dbReference type="RefSeq" id="WP_207178493.1">
    <property type="nucleotide sequence ID" value="NZ_AP024480.1"/>
</dbReference>
<dbReference type="Proteomes" id="UP000663623">
    <property type="component" value="Chromosome"/>
</dbReference>
<evidence type="ECO:0008006" key="3">
    <source>
        <dbReference type="Google" id="ProtNLM"/>
    </source>
</evidence>
<gene>
    <name evidence="1" type="ORF">CaldiYA01_15690</name>
</gene>
<dbReference type="EMBL" id="AP024480">
    <property type="protein sequence ID" value="BCS81609.1"/>
    <property type="molecule type" value="Genomic_DNA"/>
</dbReference>